<feature type="region of interest" description="Disordered" evidence="1">
    <location>
        <begin position="1"/>
        <end position="48"/>
    </location>
</feature>
<sequence>MVGAGACSRGGALSLKHPHDDEPSAGESLPKAVPPASRSPAPDLPGERILYENGDLPPYIIFVRRVSGGDDGDVRLGSVAVARVMARIAGNEVIDVKSSGRNKVAISFKNLSTTNRALPRCARCGHDRHLNSKDCLRKQMPPLCCNCGGEYLPFSPKCSVYVRQKQIYAYTAIENVLYFEARSRFGMTSNPPPLLNSPILITIIITSFHFFPNPPISSLLSPISGP</sequence>
<dbReference type="EMBL" id="KQ982900">
    <property type="protein sequence ID" value="KYQ49522.1"/>
    <property type="molecule type" value="Genomic_DNA"/>
</dbReference>
<protein>
    <recommendedName>
        <fullName evidence="4">Nucleic-acid-binding protein from mobile element jockey</fullName>
    </recommendedName>
</protein>
<name>A0A151WNP3_9HYME</name>
<evidence type="ECO:0000313" key="2">
    <source>
        <dbReference type="EMBL" id="KYQ49522.1"/>
    </source>
</evidence>
<evidence type="ECO:0000256" key="1">
    <source>
        <dbReference type="SAM" id="MobiDB-lite"/>
    </source>
</evidence>
<evidence type="ECO:0000313" key="3">
    <source>
        <dbReference type="Proteomes" id="UP000075809"/>
    </source>
</evidence>
<organism evidence="2 3">
    <name type="scientific">Mycetomoellerius zeteki</name>
    <dbReference type="NCBI Taxonomy" id="64791"/>
    <lineage>
        <taxon>Eukaryota</taxon>
        <taxon>Metazoa</taxon>
        <taxon>Ecdysozoa</taxon>
        <taxon>Arthropoda</taxon>
        <taxon>Hexapoda</taxon>
        <taxon>Insecta</taxon>
        <taxon>Pterygota</taxon>
        <taxon>Neoptera</taxon>
        <taxon>Endopterygota</taxon>
        <taxon>Hymenoptera</taxon>
        <taxon>Apocrita</taxon>
        <taxon>Aculeata</taxon>
        <taxon>Formicoidea</taxon>
        <taxon>Formicidae</taxon>
        <taxon>Myrmicinae</taxon>
        <taxon>Mycetomoellerius</taxon>
    </lineage>
</organism>
<dbReference type="AlphaFoldDB" id="A0A151WNP3"/>
<proteinExistence type="predicted"/>
<reference evidence="2 3" key="1">
    <citation type="submission" date="2015-09" db="EMBL/GenBank/DDBJ databases">
        <title>Trachymyrmex zeteki WGS genome.</title>
        <authorList>
            <person name="Nygaard S."/>
            <person name="Hu H."/>
            <person name="Boomsma J."/>
            <person name="Zhang G."/>
        </authorList>
    </citation>
    <scope>NUCLEOTIDE SEQUENCE [LARGE SCALE GENOMIC DNA]</scope>
    <source>
        <strain evidence="2">Tzet28-1</strain>
        <tissue evidence="2">Whole body</tissue>
    </source>
</reference>
<gene>
    <name evidence="2" type="ORF">ALC60_11408</name>
</gene>
<evidence type="ECO:0008006" key="4">
    <source>
        <dbReference type="Google" id="ProtNLM"/>
    </source>
</evidence>
<dbReference type="Proteomes" id="UP000075809">
    <property type="component" value="Unassembled WGS sequence"/>
</dbReference>
<accession>A0A151WNP3</accession>
<keyword evidence="3" id="KW-1185">Reference proteome</keyword>